<dbReference type="EMBL" id="DXFQ01000043">
    <property type="protein sequence ID" value="HIX19480.1"/>
    <property type="molecule type" value="Genomic_DNA"/>
</dbReference>
<keyword evidence="2" id="KW-0234">DNA repair</keyword>
<dbReference type="GO" id="GO:0006281">
    <property type="term" value="P:DNA repair"/>
    <property type="evidence" value="ECO:0007669"/>
    <property type="project" value="UniProtKB-UniRule"/>
</dbReference>
<keyword evidence="2" id="KW-0235">DNA replication</keyword>
<sequence length="190" mass="20571">MANLNKVMIIGNLTADPEVRTTPRGTPLTELRLAVNRVLGGQGEGERREEVTFLDVTCWGRTGEIAAQYLAKGRPVFIEGRLQQDSWEDKQTGQRRSRIRIVAENLQLLGGRDGGSRQGGYAGQQDGGYGGRQESSHGQGGYGGRQGGYNNQGGGYGQNNYGGGQSSPRSSYQQQTPPPMPPEEDDDIPF</sequence>
<dbReference type="Proteomes" id="UP000823964">
    <property type="component" value="Unassembled WGS sequence"/>
</dbReference>
<dbReference type="InterPro" id="IPR000424">
    <property type="entry name" value="Primosome_PriB/ssb"/>
</dbReference>
<name>A0A9D1VB15_9BACT</name>
<evidence type="ECO:0000256" key="3">
    <source>
        <dbReference type="RuleBase" id="RU000524"/>
    </source>
</evidence>
<dbReference type="Pfam" id="PF00436">
    <property type="entry name" value="SSB"/>
    <property type="match status" value="1"/>
</dbReference>
<organism evidence="5 6">
    <name type="scientific">Candidatus Akkermansia intestinigallinarum</name>
    <dbReference type="NCBI Taxonomy" id="2838431"/>
    <lineage>
        <taxon>Bacteria</taxon>
        <taxon>Pseudomonadati</taxon>
        <taxon>Verrucomicrobiota</taxon>
        <taxon>Verrucomicrobiia</taxon>
        <taxon>Verrucomicrobiales</taxon>
        <taxon>Akkermansiaceae</taxon>
        <taxon>Akkermansia</taxon>
    </lineage>
</organism>
<dbReference type="CDD" id="cd04496">
    <property type="entry name" value="SSB_OBF"/>
    <property type="match status" value="1"/>
</dbReference>
<evidence type="ECO:0000313" key="5">
    <source>
        <dbReference type="EMBL" id="HIX19480.1"/>
    </source>
</evidence>
<reference evidence="5" key="2">
    <citation type="submission" date="2021-04" db="EMBL/GenBank/DDBJ databases">
        <authorList>
            <person name="Gilroy R."/>
        </authorList>
    </citation>
    <scope>NUCLEOTIDE SEQUENCE</scope>
    <source>
        <strain evidence="5">14975</strain>
    </source>
</reference>
<feature type="compositionally biased region" description="Gly residues" evidence="4">
    <location>
        <begin position="111"/>
        <end position="131"/>
    </location>
</feature>
<protein>
    <recommendedName>
        <fullName evidence="2 3">Single-stranded DNA-binding protein</fullName>
        <shortName evidence="2">SSB</shortName>
    </recommendedName>
</protein>
<evidence type="ECO:0000256" key="1">
    <source>
        <dbReference type="ARBA" id="ARBA00023125"/>
    </source>
</evidence>
<dbReference type="AlphaFoldDB" id="A0A9D1VB15"/>
<proteinExistence type="inferred from homology"/>
<dbReference type="SUPFAM" id="SSF50249">
    <property type="entry name" value="Nucleic acid-binding proteins"/>
    <property type="match status" value="1"/>
</dbReference>
<dbReference type="HAMAP" id="MF_00984">
    <property type="entry name" value="SSB"/>
    <property type="match status" value="1"/>
</dbReference>
<comment type="function">
    <text evidence="2">Plays an important role in DNA replication, recombination and repair. Binds to ssDNA and to an array of partner proteins to recruit them to their sites of action during DNA metabolism.</text>
</comment>
<gene>
    <name evidence="5" type="primary">ssb</name>
    <name evidence="5" type="ORF">H9862_02625</name>
</gene>
<keyword evidence="2" id="KW-0233">DNA recombination</keyword>
<evidence type="ECO:0000256" key="2">
    <source>
        <dbReference type="HAMAP-Rule" id="MF_00984"/>
    </source>
</evidence>
<dbReference type="GO" id="GO:0006310">
    <property type="term" value="P:DNA recombination"/>
    <property type="evidence" value="ECO:0007669"/>
    <property type="project" value="UniProtKB-UniRule"/>
</dbReference>
<dbReference type="InterPro" id="IPR011344">
    <property type="entry name" value="ssDNA-bd"/>
</dbReference>
<feature type="short sequence motif" description="Important for interaction with partner proteins" evidence="2">
    <location>
        <begin position="185"/>
        <end position="190"/>
    </location>
</feature>
<comment type="caution">
    <text evidence="2">Lacks conserved residue(s) required for the propagation of feature annotation.</text>
</comment>
<feature type="compositionally biased region" description="Polar residues" evidence="4">
    <location>
        <begin position="166"/>
        <end position="175"/>
    </location>
</feature>
<dbReference type="PANTHER" id="PTHR10302">
    <property type="entry name" value="SINGLE-STRANDED DNA-BINDING PROTEIN"/>
    <property type="match status" value="1"/>
</dbReference>
<accession>A0A9D1VB15</accession>
<dbReference type="GO" id="GO:0009295">
    <property type="term" value="C:nucleoid"/>
    <property type="evidence" value="ECO:0007669"/>
    <property type="project" value="TreeGrafter"/>
</dbReference>
<dbReference type="PROSITE" id="PS50935">
    <property type="entry name" value="SSB"/>
    <property type="match status" value="1"/>
</dbReference>
<dbReference type="GO" id="GO:0003697">
    <property type="term" value="F:single-stranded DNA binding"/>
    <property type="evidence" value="ECO:0007669"/>
    <property type="project" value="UniProtKB-UniRule"/>
</dbReference>
<comment type="caution">
    <text evidence="5">The sequence shown here is derived from an EMBL/GenBank/DDBJ whole genome shotgun (WGS) entry which is preliminary data.</text>
</comment>
<dbReference type="PANTHER" id="PTHR10302:SF27">
    <property type="entry name" value="SINGLE-STRANDED DNA-BINDING PROTEIN"/>
    <property type="match status" value="1"/>
</dbReference>
<dbReference type="GO" id="GO:0006260">
    <property type="term" value="P:DNA replication"/>
    <property type="evidence" value="ECO:0007669"/>
    <property type="project" value="UniProtKB-UniRule"/>
</dbReference>
<dbReference type="Gene3D" id="2.40.50.140">
    <property type="entry name" value="Nucleic acid-binding proteins"/>
    <property type="match status" value="1"/>
</dbReference>
<evidence type="ECO:0000256" key="4">
    <source>
        <dbReference type="SAM" id="MobiDB-lite"/>
    </source>
</evidence>
<evidence type="ECO:0000313" key="6">
    <source>
        <dbReference type="Proteomes" id="UP000823964"/>
    </source>
</evidence>
<comment type="subunit">
    <text evidence="2">Homotetramer.</text>
</comment>
<feature type="compositionally biased region" description="Gly residues" evidence="4">
    <location>
        <begin position="138"/>
        <end position="165"/>
    </location>
</feature>
<dbReference type="NCBIfam" id="TIGR00621">
    <property type="entry name" value="ssb"/>
    <property type="match status" value="1"/>
</dbReference>
<keyword evidence="1 2" id="KW-0238">DNA-binding</keyword>
<dbReference type="InterPro" id="IPR012340">
    <property type="entry name" value="NA-bd_OB-fold"/>
</dbReference>
<reference evidence="5" key="1">
    <citation type="journal article" date="2021" name="PeerJ">
        <title>Extensive microbial diversity within the chicken gut microbiome revealed by metagenomics and culture.</title>
        <authorList>
            <person name="Gilroy R."/>
            <person name="Ravi A."/>
            <person name="Getino M."/>
            <person name="Pursley I."/>
            <person name="Horton D.L."/>
            <person name="Alikhan N.F."/>
            <person name="Baker D."/>
            <person name="Gharbi K."/>
            <person name="Hall N."/>
            <person name="Watson M."/>
            <person name="Adriaenssens E.M."/>
            <person name="Foster-Nyarko E."/>
            <person name="Jarju S."/>
            <person name="Secka A."/>
            <person name="Antonio M."/>
            <person name="Oren A."/>
            <person name="Chaudhuri R.R."/>
            <person name="La Ragione R."/>
            <person name="Hildebrand F."/>
            <person name="Pallen M.J."/>
        </authorList>
    </citation>
    <scope>NUCLEOTIDE SEQUENCE</scope>
    <source>
        <strain evidence="5">14975</strain>
    </source>
</reference>
<keyword evidence="2" id="KW-0227">DNA damage</keyword>
<feature type="region of interest" description="Disordered" evidence="4">
    <location>
        <begin position="110"/>
        <end position="190"/>
    </location>
</feature>